<dbReference type="PANTHER" id="PTHR42341:SF1">
    <property type="entry name" value="HYDROPHOBIN"/>
    <property type="match status" value="1"/>
</dbReference>
<gene>
    <name evidence="5" type="ORF">TASIC1_0005052300</name>
</gene>
<dbReference type="InterPro" id="IPR010636">
    <property type="entry name" value="Class_II_hydrophobin"/>
</dbReference>
<dbReference type="PANTHER" id="PTHR42341">
    <property type="entry name" value="HYDROPHOBIN"/>
    <property type="match status" value="1"/>
</dbReference>
<dbReference type="Proteomes" id="UP000517252">
    <property type="component" value="Unassembled WGS sequence"/>
</dbReference>
<reference evidence="5 6" key="1">
    <citation type="submission" date="2020-07" db="EMBL/GenBank/DDBJ databases">
        <title>Trichoderma asperellum IC-1 whole genome shotgun sequence.</title>
        <authorList>
            <person name="Kanamasa S."/>
            <person name="Takahashi H."/>
        </authorList>
    </citation>
    <scope>NUCLEOTIDE SEQUENCE [LARGE SCALE GENOMIC DNA]</scope>
    <source>
        <strain evidence="5 6">IC-1</strain>
    </source>
</reference>
<dbReference type="Pfam" id="PF06766">
    <property type="entry name" value="Hydrophobin_2"/>
    <property type="match status" value="1"/>
</dbReference>
<name>A0A6V8QTK7_TRIAP</name>
<accession>A0A6V8QTK7</accession>
<proteinExistence type="inferred from homology"/>
<evidence type="ECO:0000313" key="5">
    <source>
        <dbReference type="EMBL" id="GFP55665.1"/>
    </source>
</evidence>
<comment type="subcellular location">
    <subcellularLocation>
        <location evidence="1">Cell envelope</location>
    </subcellularLocation>
</comment>
<evidence type="ECO:0000256" key="4">
    <source>
        <dbReference type="SAM" id="SignalP"/>
    </source>
</evidence>
<feature type="signal peptide" evidence="4">
    <location>
        <begin position="1"/>
        <end position="15"/>
    </location>
</feature>
<comment type="caution">
    <text evidence="5">The sequence shown here is derived from an EMBL/GenBank/DDBJ whole genome shotgun (WGS) entry which is preliminary data.</text>
</comment>
<dbReference type="Gene3D" id="3.20.120.10">
    <property type="entry name" value="Hydrophobin"/>
    <property type="match status" value="1"/>
</dbReference>
<protein>
    <submittedName>
        <fullName evidence="5">Trihydrophobin</fullName>
    </submittedName>
</protein>
<organism evidence="5 6">
    <name type="scientific">Trichoderma asperellum</name>
    <name type="common">Filamentous fungus</name>
    <dbReference type="NCBI Taxonomy" id="101201"/>
    <lineage>
        <taxon>Eukaryota</taxon>
        <taxon>Fungi</taxon>
        <taxon>Dikarya</taxon>
        <taxon>Ascomycota</taxon>
        <taxon>Pezizomycotina</taxon>
        <taxon>Sordariomycetes</taxon>
        <taxon>Hypocreomycetidae</taxon>
        <taxon>Hypocreales</taxon>
        <taxon>Hypocreaceae</taxon>
        <taxon>Trichoderma</taxon>
    </lineage>
</organism>
<keyword evidence="3" id="KW-1015">Disulfide bond</keyword>
<evidence type="ECO:0000256" key="1">
    <source>
        <dbReference type="ARBA" id="ARBA00004196"/>
    </source>
</evidence>
<evidence type="ECO:0000313" key="6">
    <source>
        <dbReference type="Proteomes" id="UP000517252"/>
    </source>
</evidence>
<comment type="similarity">
    <text evidence="2">Belongs to the cerato-ulmin hydrophobin family.</text>
</comment>
<dbReference type="AlphaFoldDB" id="A0A6V8QTK7"/>
<dbReference type="OrthoDB" id="4500971at2759"/>
<sequence>MQLTALLALATLAIAAPADTAEVAPRNVLTGPCSAGVTNNNPQCCGAGLLDLLYFDCETPWEISSPLNPLSTICAERGLQAKCCTLGIAGLGVLCQDALPE</sequence>
<evidence type="ECO:0000256" key="3">
    <source>
        <dbReference type="ARBA" id="ARBA00023157"/>
    </source>
</evidence>
<dbReference type="InterPro" id="IPR036686">
    <property type="entry name" value="Class_II_Hydrophobin_sf"/>
</dbReference>
<dbReference type="EMBL" id="BLZH01000005">
    <property type="protein sequence ID" value="GFP55665.1"/>
    <property type="molecule type" value="Genomic_DNA"/>
</dbReference>
<dbReference type="CDD" id="cd23508">
    <property type="entry name" value="hydrophobin_II"/>
    <property type="match status" value="1"/>
</dbReference>
<feature type="chain" id="PRO_5027994859" evidence="4">
    <location>
        <begin position="16"/>
        <end position="101"/>
    </location>
</feature>
<keyword evidence="4" id="KW-0732">Signal</keyword>
<dbReference type="SUPFAM" id="SSF101751">
    <property type="entry name" value="Hydrophobin II, HfbII"/>
    <property type="match status" value="1"/>
</dbReference>
<evidence type="ECO:0000256" key="2">
    <source>
        <dbReference type="ARBA" id="ARBA00009576"/>
    </source>
</evidence>
<dbReference type="GO" id="GO:0005576">
    <property type="term" value="C:extracellular region"/>
    <property type="evidence" value="ECO:0007669"/>
    <property type="project" value="InterPro"/>
</dbReference>